<sequence length="107" mass="12055">MLPSSSCLIIQGDLMKPRTWMLSTEGQVVMGPDDSFINGIAAVFASYYNFNLQYPDDGSCTLEFIQRCFLGINPEMGSKSKKKQLGGINPHVSRLVRKLVDFEWMLM</sequence>
<protein>
    <submittedName>
        <fullName evidence="1">Uncharacterized protein</fullName>
    </submittedName>
</protein>
<dbReference type="Proteomes" id="UP000465112">
    <property type="component" value="Chromosome 6"/>
</dbReference>
<organism evidence="1 2">
    <name type="scientific">Perca fluviatilis</name>
    <name type="common">European perch</name>
    <dbReference type="NCBI Taxonomy" id="8168"/>
    <lineage>
        <taxon>Eukaryota</taxon>
        <taxon>Metazoa</taxon>
        <taxon>Chordata</taxon>
        <taxon>Craniata</taxon>
        <taxon>Vertebrata</taxon>
        <taxon>Euteleostomi</taxon>
        <taxon>Actinopterygii</taxon>
        <taxon>Neopterygii</taxon>
        <taxon>Teleostei</taxon>
        <taxon>Neoteleostei</taxon>
        <taxon>Acanthomorphata</taxon>
        <taxon>Eupercaria</taxon>
        <taxon>Perciformes</taxon>
        <taxon>Percoidei</taxon>
        <taxon>Percidae</taxon>
        <taxon>Percinae</taxon>
        <taxon>Perca</taxon>
    </lineage>
</organism>
<comment type="caution">
    <text evidence="1">The sequence shown here is derived from an EMBL/GenBank/DDBJ whole genome shotgun (WGS) entry which is preliminary data.</text>
</comment>
<proteinExistence type="predicted"/>
<dbReference type="PANTHER" id="PTHR31025:SF30">
    <property type="entry name" value="SI:DKEY-15H8.17"/>
    <property type="match status" value="1"/>
</dbReference>
<dbReference type="EMBL" id="VHII01000006">
    <property type="protein sequence ID" value="KAF1388905.1"/>
    <property type="molecule type" value="Genomic_DNA"/>
</dbReference>
<dbReference type="AlphaFoldDB" id="A0A6A5FDF3"/>
<keyword evidence="2" id="KW-1185">Reference proteome</keyword>
<evidence type="ECO:0000313" key="2">
    <source>
        <dbReference type="Proteomes" id="UP000465112"/>
    </source>
</evidence>
<accession>A0A6A5FDF3</accession>
<name>A0A6A5FDF3_PERFL</name>
<reference evidence="1 2" key="1">
    <citation type="submission" date="2019-06" db="EMBL/GenBank/DDBJ databases">
        <title>A chromosome-scale genome assembly of the European perch, Perca fluviatilis.</title>
        <authorList>
            <person name="Roques C."/>
            <person name="Zahm M."/>
            <person name="Cabau C."/>
            <person name="Klopp C."/>
            <person name="Bouchez O."/>
            <person name="Donnadieu C."/>
            <person name="Kuhl H."/>
            <person name="Gislard M."/>
            <person name="Guendouz S."/>
            <person name="Journot L."/>
            <person name="Haffray P."/>
            <person name="Bestin A."/>
            <person name="Morvezen R."/>
            <person name="Feron R."/>
            <person name="Wen M."/>
            <person name="Jouanno E."/>
            <person name="Herpin A."/>
            <person name="Schartl M."/>
            <person name="Postlethwait J."/>
            <person name="Schaerlinger B."/>
            <person name="Chardard D."/>
            <person name="Lecocq T."/>
            <person name="Poncet C."/>
            <person name="Jaffrelo L."/>
            <person name="Lampietro C."/>
            <person name="Guiguen Y."/>
        </authorList>
    </citation>
    <scope>NUCLEOTIDE SEQUENCE [LARGE SCALE GENOMIC DNA]</scope>
    <source>
        <tissue evidence="1">Blood</tissue>
    </source>
</reference>
<gene>
    <name evidence="1" type="ORF">PFLUV_G00067760</name>
</gene>
<evidence type="ECO:0000313" key="1">
    <source>
        <dbReference type="EMBL" id="KAF1388905.1"/>
    </source>
</evidence>
<dbReference type="PANTHER" id="PTHR31025">
    <property type="entry name" value="SI:CH211-196P9.1-RELATED"/>
    <property type="match status" value="1"/>
</dbReference>